<gene>
    <name evidence="2" type="ORF">METZ01_LOCUS188971</name>
</gene>
<sequence>MQVRIVGVLRMDVPVMGPFEMTFDKITAPGFFRLDEKVDAKRTYASWFIDSETGEIMIEGTDHILKYDKEDKEYWLESPENYFKEPDTSSEGKKSFSFSFGSDEEDEDSPPKIERTGGDAVEVLHGFRTKKWITTVTSSDGELVLEEWFVDKLPLLDLSESLERDIKIKFNPSREAVETDQFEFSSNLLIAELDSLTTLKPLEGHSVKTNFFMYENDDLKFSAGYEILELYTVPFDASSFTIPEEYSRVNKD</sequence>
<protein>
    <recommendedName>
        <fullName evidence="3">DUF4412 domain-containing protein</fullName>
    </recommendedName>
</protein>
<evidence type="ECO:0008006" key="3">
    <source>
        <dbReference type="Google" id="ProtNLM"/>
    </source>
</evidence>
<name>A0A382DEP6_9ZZZZ</name>
<reference evidence="2" key="1">
    <citation type="submission" date="2018-05" db="EMBL/GenBank/DDBJ databases">
        <authorList>
            <person name="Lanie J.A."/>
            <person name="Ng W.-L."/>
            <person name="Kazmierczak K.M."/>
            <person name="Andrzejewski T.M."/>
            <person name="Davidsen T.M."/>
            <person name="Wayne K.J."/>
            <person name="Tettelin H."/>
            <person name="Glass J.I."/>
            <person name="Rusch D."/>
            <person name="Podicherti R."/>
            <person name="Tsui H.-C.T."/>
            <person name="Winkler M.E."/>
        </authorList>
    </citation>
    <scope>NUCLEOTIDE SEQUENCE</scope>
</reference>
<organism evidence="2">
    <name type="scientific">marine metagenome</name>
    <dbReference type="NCBI Taxonomy" id="408172"/>
    <lineage>
        <taxon>unclassified sequences</taxon>
        <taxon>metagenomes</taxon>
        <taxon>ecological metagenomes</taxon>
    </lineage>
</organism>
<evidence type="ECO:0000313" key="2">
    <source>
        <dbReference type="EMBL" id="SVB36117.1"/>
    </source>
</evidence>
<accession>A0A382DEP6</accession>
<feature type="region of interest" description="Disordered" evidence="1">
    <location>
        <begin position="82"/>
        <end position="117"/>
    </location>
</feature>
<dbReference type="AlphaFoldDB" id="A0A382DEP6"/>
<feature type="compositionally biased region" description="Basic and acidic residues" evidence="1">
    <location>
        <begin position="82"/>
        <end position="94"/>
    </location>
</feature>
<evidence type="ECO:0000256" key="1">
    <source>
        <dbReference type="SAM" id="MobiDB-lite"/>
    </source>
</evidence>
<dbReference type="EMBL" id="UINC01038716">
    <property type="protein sequence ID" value="SVB36117.1"/>
    <property type="molecule type" value="Genomic_DNA"/>
</dbReference>
<proteinExistence type="predicted"/>